<accession>A0A7C8MIL9</accession>
<feature type="compositionally biased region" description="Low complexity" evidence="1">
    <location>
        <begin position="85"/>
        <end position="97"/>
    </location>
</feature>
<dbReference type="Proteomes" id="UP000481861">
    <property type="component" value="Unassembled WGS sequence"/>
</dbReference>
<protein>
    <submittedName>
        <fullName evidence="2">Uncharacterized protein</fullName>
    </submittedName>
</protein>
<keyword evidence="3" id="KW-1185">Reference proteome</keyword>
<comment type="caution">
    <text evidence="2">The sequence shown here is derived from an EMBL/GenBank/DDBJ whole genome shotgun (WGS) entry which is preliminary data.</text>
</comment>
<feature type="region of interest" description="Disordered" evidence="1">
    <location>
        <begin position="1"/>
        <end position="26"/>
    </location>
</feature>
<feature type="region of interest" description="Disordered" evidence="1">
    <location>
        <begin position="268"/>
        <end position="303"/>
    </location>
</feature>
<proteinExistence type="predicted"/>
<feature type="compositionally biased region" description="Basic residues" evidence="1">
    <location>
        <begin position="1"/>
        <end position="11"/>
    </location>
</feature>
<feature type="compositionally biased region" description="Low complexity" evidence="1">
    <location>
        <begin position="108"/>
        <end position="126"/>
    </location>
</feature>
<feature type="region of interest" description="Disordered" evidence="1">
    <location>
        <begin position="492"/>
        <end position="526"/>
    </location>
</feature>
<feature type="compositionally biased region" description="Basic and acidic residues" evidence="1">
    <location>
        <begin position="13"/>
        <end position="26"/>
    </location>
</feature>
<dbReference type="AlphaFoldDB" id="A0A7C8MIL9"/>
<feature type="compositionally biased region" description="Polar residues" evidence="1">
    <location>
        <begin position="132"/>
        <end position="151"/>
    </location>
</feature>
<name>A0A7C8MIL9_9PLEO</name>
<feature type="region of interest" description="Disordered" evidence="1">
    <location>
        <begin position="670"/>
        <end position="692"/>
    </location>
</feature>
<evidence type="ECO:0000256" key="1">
    <source>
        <dbReference type="SAM" id="MobiDB-lite"/>
    </source>
</evidence>
<feature type="region of interest" description="Disordered" evidence="1">
    <location>
        <begin position="77"/>
        <end position="154"/>
    </location>
</feature>
<reference evidence="2 3" key="1">
    <citation type="submission" date="2020-01" db="EMBL/GenBank/DDBJ databases">
        <authorList>
            <consortium name="DOE Joint Genome Institute"/>
            <person name="Haridas S."/>
            <person name="Albert R."/>
            <person name="Binder M."/>
            <person name="Bloem J."/>
            <person name="Labutti K."/>
            <person name="Salamov A."/>
            <person name="Andreopoulos B."/>
            <person name="Baker S.E."/>
            <person name="Barry K."/>
            <person name="Bills G."/>
            <person name="Bluhm B.H."/>
            <person name="Cannon C."/>
            <person name="Castanera R."/>
            <person name="Culley D.E."/>
            <person name="Daum C."/>
            <person name="Ezra D."/>
            <person name="Gonzalez J.B."/>
            <person name="Henrissat B."/>
            <person name="Kuo A."/>
            <person name="Liang C."/>
            <person name="Lipzen A."/>
            <person name="Lutzoni F."/>
            <person name="Magnuson J."/>
            <person name="Mondo S."/>
            <person name="Nolan M."/>
            <person name="Ohm R."/>
            <person name="Pangilinan J."/>
            <person name="Park H.-J.H."/>
            <person name="Ramirez L."/>
            <person name="Alfaro M."/>
            <person name="Sun H."/>
            <person name="Tritt A."/>
            <person name="Yoshinaga Y."/>
            <person name="Zwiers L.-H.L."/>
            <person name="Turgeon B.G."/>
            <person name="Goodwin S.B."/>
            <person name="Spatafora J.W."/>
            <person name="Crous P.W."/>
            <person name="Grigoriev I.V."/>
        </authorList>
    </citation>
    <scope>NUCLEOTIDE SEQUENCE [LARGE SCALE GENOMIC DNA]</scope>
    <source>
        <strain evidence="2 3">CBS 611.86</strain>
    </source>
</reference>
<feature type="region of interest" description="Disordered" evidence="1">
    <location>
        <begin position="611"/>
        <end position="633"/>
    </location>
</feature>
<feature type="compositionally biased region" description="Polar residues" evidence="1">
    <location>
        <begin position="570"/>
        <end position="579"/>
    </location>
</feature>
<feature type="region of interest" description="Disordered" evidence="1">
    <location>
        <begin position="228"/>
        <end position="250"/>
    </location>
</feature>
<sequence length="836" mass="90971">MSRSHPARACRRVGAEAKKHGDAARRMAEAVVRTVAPRGGGSDGVPAEGTKYHRHRTTTTTTTTTAALLTTSTARASNLPETPVARCSGAPPARAPASRPPSNEPSTPLLACARPATRPATAAGRLSRTRRLATTWTTEQRLAQSRSQPPNTCWHPPSIAAPALRVRKLAAACLEIETALWLVDSPESCTPPGPLTSPVLPPHSSMDPERPQLSITLPRNFMFHYQDGQAPRTPEPEVRPEEVGPPPLPRQTLKVRRRRTTFAVNPDFDELDERTAYRPIPTIETPEPRSEATADLPTLPSHDSAYLSPAVTFGRLLSPPKTPIAQMRSLSDFDGPQHWSDMDPASQSETSSRPTSSSGFSDSSMSSRDSFDSFPSLGGSCTSPEDDMADPFSFCLPEVKYGGLSSPLAVHQPRLPKKLKLRATFTEEMDYHLWMTYMRYLQDPTVTPFKALPSTVPPNGVCHRVARMARKTWRGSRTASSMASIRAAAQYDSRCGTPDTIKPPKSGSSTPVPGSNKPYARYPTEKQCRKRLRDLAKQKPTLSAHYQRLLRQRSPSPLQSSPQASPRSSHTQVLSSPFSQPKAPSFSTRDMNVSLATSTAASMQFGNPLQQLASNASPRPTETAWPNTRSSAHQKSQSLHIGLGIGNLVGSSFQSMSQMTDMSMNQSTARTWHAPSGNAPKLGSPLRLHAPKPISRPFKRRALHNFEEQARSRGNTFVDQLFGAPAKSSHRRVRSRGFSLGDMGEGARRLPLSTTGPPEFNPFADLSLPALQSPADTVASDQEMQGQSTIRLGSPFVARPNHTFPRASASHAFELPASFEQRFAGLPSDPALLPHS</sequence>
<feature type="region of interest" description="Disordered" evidence="1">
    <location>
        <begin position="326"/>
        <end position="379"/>
    </location>
</feature>
<feature type="region of interest" description="Disordered" evidence="1">
    <location>
        <begin position="728"/>
        <end position="747"/>
    </location>
</feature>
<feature type="region of interest" description="Disordered" evidence="1">
    <location>
        <begin position="552"/>
        <end position="589"/>
    </location>
</feature>
<gene>
    <name evidence="2" type="ORF">BDV95DRAFT_663072</name>
</gene>
<evidence type="ECO:0000313" key="2">
    <source>
        <dbReference type="EMBL" id="KAF2877761.1"/>
    </source>
</evidence>
<organism evidence="2 3">
    <name type="scientific">Massariosphaeria phaeospora</name>
    <dbReference type="NCBI Taxonomy" id="100035"/>
    <lineage>
        <taxon>Eukaryota</taxon>
        <taxon>Fungi</taxon>
        <taxon>Dikarya</taxon>
        <taxon>Ascomycota</taxon>
        <taxon>Pezizomycotina</taxon>
        <taxon>Dothideomycetes</taxon>
        <taxon>Pleosporomycetidae</taxon>
        <taxon>Pleosporales</taxon>
        <taxon>Pleosporales incertae sedis</taxon>
        <taxon>Massariosphaeria</taxon>
    </lineage>
</organism>
<feature type="compositionally biased region" description="Low complexity" evidence="1">
    <location>
        <begin position="552"/>
        <end position="569"/>
    </location>
</feature>
<dbReference type="EMBL" id="JAADJZ010000001">
    <property type="protein sequence ID" value="KAF2877761.1"/>
    <property type="molecule type" value="Genomic_DNA"/>
</dbReference>
<dbReference type="OrthoDB" id="419770at2759"/>
<feature type="compositionally biased region" description="Low complexity" evidence="1">
    <location>
        <begin position="346"/>
        <end position="376"/>
    </location>
</feature>
<evidence type="ECO:0000313" key="3">
    <source>
        <dbReference type="Proteomes" id="UP000481861"/>
    </source>
</evidence>